<evidence type="ECO:0000313" key="4">
    <source>
        <dbReference type="EMBL" id="BAC15149.1"/>
    </source>
</evidence>
<protein>
    <submittedName>
        <fullName evidence="4">Thiosulfate sulfurtransferase (Rhodanase)</fullName>
        <ecNumber evidence="4">2.8.1.1</ecNumber>
    </submittedName>
</protein>
<proteinExistence type="predicted"/>
<dbReference type="Pfam" id="PF00581">
    <property type="entry name" value="Rhodanese"/>
    <property type="match status" value="2"/>
</dbReference>
<dbReference type="Proteomes" id="UP000000822">
    <property type="component" value="Chromosome"/>
</dbReference>
<dbReference type="PROSITE" id="PS50206">
    <property type="entry name" value="RHODANESE_3"/>
    <property type="match status" value="2"/>
</dbReference>
<dbReference type="InterPro" id="IPR045078">
    <property type="entry name" value="TST/MPST-like"/>
</dbReference>
<keyword evidence="2" id="KW-0677">Repeat</keyword>
<keyword evidence="1 4" id="KW-0808">Transferase</keyword>
<feature type="domain" description="Rhodanese" evidence="3">
    <location>
        <begin position="184"/>
        <end position="297"/>
    </location>
</feature>
<dbReference type="EMBL" id="BA000028">
    <property type="protein sequence ID" value="BAC15149.1"/>
    <property type="molecule type" value="Genomic_DNA"/>
</dbReference>
<dbReference type="CDD" id="cd01449">
    <property type="entry name" value="TST_Repeat_2"/>
    <property type="match status" value="1"/>
</dbReference>
<dbReference type="STRING" id="221109.gene:10735445"/>
<dbReference type="EC" id="2.8.1.1" evidence="4"/>
<sequence>MSERNIPLLVTTDWLAERMDDPNLRILDATTFLKQPAQGGYYDVWSGKDVYDKGHIPGAVYADLLGELSDADSPFKFTVPHREQFIEKITDLGVGDDTFVVVYDQAQAVVGAPIIGSDWASRLAWQLRYEGFENVAVLDGGFLKWEKEDRPISTEAKPYSKGHFTGTRNDDLLATKEDVKNAMEDDNVVLINSLSPADFAGESDTYERSGHIPSSVNVFFGQHSDQDTLQLHPEEQLRETFEKVGALDPNKKVITYCGSGIAATWNALILNQLGQDNVAMYDGSMTEWANDKDLPLNK</sequence>
<dbReference type="PANTHER" id="PTHR11364">
    <property type="entry name" value="THIOSULFATE SULFERTANSFERASE"/>
    <property type="match status" value="1"/>
</dbReference>
<dbReference type="InterPro" id="IPR001763">
    <property type="entry name" value="Rhodanese-like_dom"/>
</dbReference>
<evidence type="ECO:0000259" key="3">
    <source>
        <dbReference type="PROSITE" id="PS50206"/>
    </source>
</evidence>
<gene>
    <name evidence="4" type="ordered locus">OB3193</name>
</gene>
<feature type="domain" description="Rhodanese" evidence="3">
    <location>
        <begin position="40"/>
        <end position="154"/>
    </location>
</feature>
<dbReference type="PANTHER" id="PTHR11364:SF27">
    <property type="entry name" value="SULFURTRANSFERASE"/>
    <property type="match status" value="1"/>
</dbReference>
<dbReference type="SUPFAM" id="SSF52821">
    <property type="entry name" value="Rhodanese/Cell cycle control phosphatase"/>
    <property type="match status" value="2"/>
</dbReference>
<evidence type="ECO:0000313" key="5">
    <source>
        <dbReference type="Proteomes" id="UP000000822"/>
    </source>
</evidence>
<dbReference type="InterPro" id="IPR036873">
    <property type="entry name" value="Rhodanese-like_dom_sf"/>
</dbReference>
<organism evidence="4 5">
    <name type="scientific">Oceanobacillus iheyensis (strain DSM 14371 / CIP 107618 / JCM 11309 / KCTC 3954 / HTE831)</name>
    <dbReference type="NCBI Taxonomy" id="221109"/>
    <lineage>
        <taxon>Bacteria</taxon>
        <taxon>Bacillati</taxon>
        <taxon>Bacillota</taxon>
        <taxon>Bacilli</taxon>
        <taxon>Bacillales</taxon>
        <taxon>Bacillaceae</taxon>
        <taxon>Oceanobacillus</taxon>
    </lineage>
</organism>
<dbReference type="KEGG" id="oih:OB3193"/>
<evidence type="ECO:0000256" key="2">
    <source>
        <dbReference type="ARBA" id="ARBA00022737"/>
    </source>
</evidence>
<dbReference type="SMART" id="SM00450">
    <property type="entry name" value="RHOD"/>
    <property type="match status" value="2"/>
</dbReference>
<dbReference type="CDD" id="cd01448">
    <property type="entry name" value="TST_Repeat_1"/>
    <property type="match status" value="1"/>
</dbReference>
<dbReference type="Gene3D" id="3.40.250.10">
    <property type="entry name" value="Rhodanese-like domain"/>
    <property type="match status" value="2"/>
</dbReference>
<dbReference type="RefSeq" id="WP_011067589.1">
    <property type="nucleotide sequence ID" value="NC_004193.1"/>
</dbReference>
<reference evidence="4 5" key="2">
    <citation type="journal article" date="2002" name="Nucleic Acids Res.">
        <title>Genome sequence of Oceanobacillus iheyensis isolated from the Iheya Ridge and its unexpected adaptive capabilities to extreme environments.</title>
        <authorList>
            <person name="Takami H."/>
            <person name="Takaki Y."/>
            <person name="Uchiyama I."/>
        </authorList>
    </citation>
    <scope>NUCLEOTIDE SEQUENCE [LARGE SCALE GENOMIC DNA]</scope>
    <source>
        <strain evidence="5">DSM 14371 / CIP 107618 / JCM 11309 / KCTC 3954 / HTE831</strain>
    </source>
</reference>
<dbReference type="PhylomeDB" id="Q8ELM9"/>
<dbReference type="eggNOG" id="COG2897">
    <property type="taxonomic scope" value="Bacteria"/>
</dbReference>
<dbReference type="GO" id="GO:0004792">
    <property type="term" value="F:thiosulfate-cyanide sulfurtransferase activity"/>
    <property type="evidence" value="ECO:0007669"/>
    <property type="project" value="UniProtKB-EC"/>
</dbReference>
<dbReference type="HOGENOM" id="CLU_031618_1_7_9"/>
<accession>Q8ELM9</accession>
<keyword evidence="5" id="KW-1185">Reference proteome</keyword>
<reference evidence="4 5" key="1">
    <citation type="journal article" date="2001" name="FEMS Microbiol. Lett.">
        <title>Oceanobacillus iheyensis gen. nov., sp. nov., a deep-sea extremely halotolerant and alkaliphilic species isolated from a depth of 1050 m on the Iheya Ridge.</title>
        <authorList>
            <person name="Lu J."/>
            <person name="Nogi Y."/>
            <person name="Takami H."/>
        </authorList>
    </citation>
    <scope>NUCLEOTIDE SEQUENCE [LARGE SCALE GENOMIC DNA]</scope>
    <source>
        <strain evidence="5">DSM 14371 / CIP 107618 / JCM 11309 / KCTC 3954 / HTE831</strain>
    </source>
</reference>
<dbReference type="OrthoDB" id="9770030at2"/>
<name>Q8ELM9_OCEIH</name>
<dbReference type="AlphaFoldDB" id="Q8ELM9"/>
<evidence type="ECO:0000256" key="1">
    <source>
        <dbReference type="ARBA" id="ARBA00022679"/>
    </source>
</evidence>